<dbReference type="InterPro" id="IPR032238">
    <property type="entry name" value="ATP-synth_Z"/>
</dbReference>
<evidence type="ECO:0000313" key="2">
    <source>
        <dbReference type="EMBL" id="OMP08680.1"/>
    </source>
</evidence>
<keyword evidence="3" id="KW-1185">Reference proteome</keyword>
<name>A0A1R3KNM7_9ROSI</name>
<evidence type="ECO:0000313" key="3">
    <source>
        <dbReference type="Proteomes" id="UP000187203"/>
    </source>
</evidence>
<keyword evidence="1" id="KW-0812">Transmembrane</keyword>
<dbReference type="PANTHER" id="PTHR35165">
    <property type="entry name" value="OS08G0113900 PROTEIN"/>
    <property type="match status" value="1"/>
</dbReference>
<reference evidence="3" key="1">
    <citation type="submission" date="2013-09" db="EMBL/GenBank/DDBJ databases">
        <title>Corchorus olitorius genome sequencing.</title>
        <authorList>
            <person name="Alam M."/>
            <person name="Haque M.S."/>
            <person name="Islam M.S."/>
            <person name="Emdad E.M."/>
            <person name="Islam M.M."/>
            <person name="Ahmed B."/>
            <person name="Halim A."/>
            <person name="Hossen Q.M.M."/>
            <person name="Hossain M.Z."/>
            <person name="Ahmed R."/>
            <person name="Khan M.M."/>
            <person name="Islam R."/>
            <person name="Rashid M.M."/>
            <person name="Khan S.A."/>
            <person name="Rahman M.S."/>
            <person name="Alam M."/>
            <person name="Yahiya A.S."/>
            <person name="Khan M.S."/>
            <person name="Azam M.S."/>
            <person name="Haque T."/>
            <person name="Lashkar M.Z.H."/>
            <person name="Akhand A.I."/>
            <person name="Morshed G."/>
            <person name="Roy S."/>
            <person name="Uddin K.S."/>
            <person name="Rabeya T."/>
            <person name="Hossain A.S."/>
            <person name="Chowdhury A."/>
            <person name="Snigdha A.R."/>
            <person name="Mortoza M.S."/>
            <person name="Matin S.A."/>
            <person name="Hoque S.M.E."/>
            <person name="Islam M.K."/>
            <person name="Roy D.K."/>
            <person name="Haider R."/>
            <person name="Moosa M.M."/>
            <person name="Elias S.M."/>
            <person name="Hasan A.M."/>
            <person name="Jahan S."/>
            <person name="Shafiuddin M."/>
            <person name="Mahmood N."/>
            <person name="Shommy N.S."/>
        </authorList>
    </citation>
    <scope>NUCLEOTIDE SEQUENCE [LARGE SCALE GENOMIC DNA]</scope>
    <source>
        <strain evidence="3">cv. O-4</strain>
    </source>
</reference>
<dbReference type="PANTHER" id="PTHR35165:SF1">
    <property type="entry name" value="OS04G0577375 PROTEIN"/>
    <property type="match status" value="1"/>
</dbReference>
<dbReference type="OrthoDB" id="1423823at2759"/>
<evidence type="ECO:0000256" key="1">
    <source>
        <dbReference type="SAM" id="Phobius"/>
    </source>
</evidence>
<sequence>MGNFEFAREEKFDHETKTKEPKKRSYVACLWSFLVSLSGGLLLAWWEHEYHPTYSQLWMVPVGLILFGTPVMIWFAISVSHFCKFTEDASPSVDGSSLVHQYHDPEKMIKQVI</sequence>
<comment type="caution">
    <text evidence="2">The sequence shown here is derived from an EMBL/GenBank/DDBJ whole genome shotgun (WGS) entry which is preliminary data.</text>
</comment>
<keyword evidence="1" id="KW-1133">Transmembrane helix</keyword>
<keyword evidence="1" id="KW-0472">Membrane</keyword>
<gene>
    <name evidence="2" type="ORF">COLO4_06217</name>
</gene>
<organism evidence="2 3">
    <name type="scientific">Corchorus olitorius</name>
    <dbReference type="NCBI Taxonomy" id="93759"/>
    <lineage>
        <taxon>Eukaryota</taxon>
        <taxon>Viridiplantae</taxon>
        <taxon>Streptophyta</taxon>
        <taxon>Embryophyta</taxon>
        <taxon>Tracheophyta</taxon>
        <taxon>Spermatophyta</taxon>
        <taxon>Magnoliopsida</taxon>
        <taxon>eudicotyledons</taxon>
        <taxon>Gunneridae</taxon>
        <taxon>Pentapetalae</taxon>
        <taxon>rosids</taxon>
        <taxon>malvids</taxon>
        <taxon>Malvales</taxon>
        <taxon>Malvaceae</taxon>
        <taxon>Grewioideae</taxon>
        <taxon>Apeibeae</taxon>
        <taxon>Corchorus</taxon>
    </lineage>
</organism>
<dbReference type="Proteomes" id="UP000187203">
    <property type="component" value="Unassembled WGS sequence"/>
</dbReference>
<feature type="transmembrane region" description="Helical" evidence="1">
    <location>
        <begin position="26"/>
        <end position="46"/>
    </location>
</feature>
<proteinExistence type="predicted"/>
<accession>A0A1R3KNM7</accession>
<dbReference type="EMBL" id="AWUE01012653">
    <property type="protein sequence ID" value="OMP08680.1"/>
    <property type="molecule type" value="Genomic_DNA"/>
</dbReference>
<protein>
    <submittedName>
        <fullName evidence="2">Uncharacterized protein</fullName>
    </submittedName>
</protein>
<dbReference type="AlphaFoldDB" id="A0A1R3KNM7"/>
<dbReference type="Pfam" id="PF16594">
    <property type="entry name" value="ATP-synt_Z"/>
    <property type="match status" value="1"/>
</dbReference>
<feature type="transmembrane region" description="Helical" evidence="1">
    <location>
        <begin position="58"/>
        <end position="77"/>
    </location>
</feature>